<protein>
    <recommendedName>
        <fullName evidence="6">LIM zinc-binding domain-containing protein</fullName>
    </recommendedName>
</protein>
<evidence type="ECO:0000256" key="4">
    <source>
        <dbReference type="ARBA" id="ARBA00023038"/>
    </source>
</evidence>
<evidence type="ECO:0000256" key="5">
    <source>
        <dbReference type="PROSITE-ProRule" id="PRU00125"/>
    </source>
</evidence>
<dbReference type="GO" id="GO:0005925">
    <property type="term" value="C:focal adhesion"/>
    <property type="evidence" value="ECO:0007669"/>
    <property type="project" value="TreeGrafter"/>
</dbReference>
<dbReference type="EMBL" id="CAJOBH010000724">
    <property type="protein sequence ID" value="CAF3813348.1"/>
    <property type="molecule type" value="Genomic_DNA"/>
</dbReference>
<dbReference type="GO" id="GO:0046872">
    <property type="term" value="F:metal ion binding"/>
    <property type="evidence" value="ECO:0007669"/>
    <property type="project" value="UniProtKB-KW"/>
</dbReference>
<accession>A0A8S2JLH9</accession>
<organism evidence="7 8">
    <name type="scientific">Rotaria magnacalcarata</name>
    <dbReference type="NCBI Taxonomy" id="392030"/>
    <lineage>
        <taxon>Eukaryota</taxon>
        <taxon>Metazoa</taxon>
        <taxon>Spiralia</taxon>
        <taxon>Gnathifera</taxon>
        <taxon>Rotifera</taxon>
        <taxon>Eurotatoria</taxon>
        <taxon>Bdelloidea</taxon>
        <taxon>Philodinida</taxon>
        <taxon>Philodinidae</taxon>
        <taxon>Rotaria</taxon>
    </lineage>
</organism>
<keyword evidence="2" id="KW-0677">Repeat</keyword>
<dbReference type="PROSITE" id="PS00478">
    <property type="entry name" value="LIM_DOMAIN_1"/>
    <property type="match status" value="1"/>
</dbReference>
<dbReference type="GO" id="GO:0001725">
    <property type="term" value="C:stress fiber"/>
    <property type="evidence" value="ECO:0007669"/>
    <property type="project" value="TreeGrafter"/>
</dbReference>
<feature type="domain" description="LIM zinc-binding" evidence="6">
    <location>
        <begin position="324"/>
        <end position="385"/>
    </location>
</feature>
<name>A0A8S2JLH9_9BILA</name>
<keyword evidence="1 5" id="KW-0479">Metal-binding</keyword>
<gene>
    <name evidence="7" type="ORF">BYL167_LOCUS3666</name>
</gene>
<evidence type="ECO:0000256" key="3">
    <source>
        <dbReference type="ARBA" id="ARBA00022833"/>
    </source>
</evidence>
<reference evidence="7" key="1">
    <citation type="submission" date="2021-02" db="EMBL/GenBank/DDBJ databases">
        <authorList>
            <person name="Nowell W R."/>
        </authorList>
    </citation>
    <scope>NUCLEOTIDE SEQUENCE</scope>
</reference>
<dbReference type="Proteomes" id="UP000681967">
    <property type="component" value="Unassembled WGS sequence"/>
</dbReference>
<dbReference type="PROSITE" id="PS50023">
    <property type="entry name" value="LIM_DOMAIN_2"/>
    <property type="match status" value="1"/>
</dbReference>
<dbReference type="CDD" id="cd09350">
    <property type="entry name" value="LIM1_TRIP6"/>
    <property type="match status" value="1"/>
</dbReference>
<dbReference type="SMART" id="SM00132">
    <property type="entry name" value="LIM"/>
    <property type="match status" value="1"/>
</dbReference>
<dbReference type="GO" id="GO:0098609">
    <property type="term" value="P:cell-cell adhesion"/>
    <property type="evidence" value="ECO:0007669"/>
    <property type="project" value="TreeGrafter"/>
</dbReference>
<evidence type="ECO:0000256" key="2">
    <source>
        <dbReference type="ARBA" id="ARBA00022737"/>
    </source>
</evidence>
<dbReference type="Pfam" id="PF00412">
    <property type="entry name" value="LIM"/>
    <property type="match status" value="1"/>
</dbReference>
<dbReference type="SUPFAM" id="SSF57716">
    <property type="entry name" value="Glucocorticoid receptor-like (DNA-binding domain)"/>
    <property type="match status" value="2"/>
</dbReference>
<evidence type="ECO:0000313" key="8">
    <source>
        <dbReference type="Proteomes" id="UP000681967"/>
    </source>
</evidence>
<keyword evidence="3 5" id="KW-0862">Zinc</keyword>
<dbReference type="FunFam" id="2.10.110.10:FF:000047">
    <property type="entry name" value="lipoma-preferred partner isoform X1"/>
    <property type="match status" value="1"/>
</dbReference>
<dbReference type="AlphaFoldDB" id="A0A8S2JLH9"/>
<dbReference type="Gene3D" id="2.10.110.10">
    <property type="entry name" value="Cysteine Rich Protein"/>
    <property type="match status" value="1"/>
</dbReference>
<keyword evidence="4 5" id="KW-0440">LIM domain</keyword>
<evidence type="ECO:0000313" key="7">
    <source>
        <dbReference type="EMBL" id="CAF3813348.1"/>
    </source>
</evidence>
<evidence type="ECO:0000259" key="6">
    <source>
        <dbReference type="PROSITE" id="PS50023"/>
    </source>
</evidence>
<comment type="caution">
    <text evidence="7">The sequence shown here is derived from an EMBL/GenBank/DDBJ whole genome shotgun (WGS) entry which is preliminary data.</text>
</comment>
<sequence>MSSTSSLSKEFLTENQQRCSDRPKTILIPIMNLDRQSQGQLPSSTTHIVVPRTFYRSQTTPDRFDSLSNNRQYIQSLQQRRFSANQINDSSLSNSYLPEHERSVPTILMHSQYHQQQYQPTTNNKRALISISSTQSPLIRIAAAGTPSRSEIRLLSSPTKNKSTLHEICISRPDSPSISINRTGMNQPIKFTNNTNTSTITQGNGSAFHISVGAPTNTIQLDNNRHRQTPTTFHQLEKHRNSIDNRYTSNIVANQFKPSMAYTGPNNNNFDRPSISANLPPASSSTCLPQRNGHAMRKEQSEVDHLTKLLMKSMNVSNEPNFFGMCARCNDEIVGEENGLVAMDRMYHVSCFTCTMCGCRLRGMHFYSMENKPYCESCYINSLEKCVTCLQPITDRVCLLNCLEGEGKR</sequence>
<dbReference type="InterPro" id="IPR001781">
    <property type="entry name" value="Znf_LIM"/>
</dbReference>
<evidence type="ECO:0000256" key="1">
    <source>
        <dbReference type="ARBA" id="ARBA00022723"/>
    </source>
</evidence>
<proteinExistence type="predicted"/>
<dbReference type="PANTHER" id="PTHR24207">
    <property type="entry name" value="ZYX102 PROTEIN"/>
    <property type="match status" value="1"/>
</dbReference>
<dbReference type="PANTHER" id="PTHR24207:SF2">
    <property type="entry name" value="ZYX102 PROTEIN"/>
    <property type="match status" value="1"/>
</dbReference>